<feature type="transmembrane region" description="Helical" evidence="1">
    <location>
        <begin position="28"/>
        <end position="49"/>
    </location>
</feature>
<keyword evidence="1" id="KW-0472">Membrane</keyword>
<dbReference type="Proteomes" id="UP000665043">
    <property type="component" value="Chromosome"/>
</dbReference>
<reference evidence="2 3" key="1">
    <citation type="submission" date="2019-12" db="EMBL/GenBank/DDBJ databases">
        <title>The whole genome sequencing of a strain isolated from a Mars analog, Dalangtan Playa.</title>
        <authorList>
            <person name="Huang T."/>
        </authorList>
    </citation>
    <scope>NUCLEOTIDE SEQUENCE [LARGE SCALE GENOMIC DNA]</scope>
    <source>
        <strain evidence="2 3">DP4-553-S</strain>
    </source>
</reference>
<accession>A0ABX7VTH8</accession>
<dbReference type="RefSeq" id="WP_152525524.1">
    <property type="nucleotide sequence ID" value="NZ_CP046956.1"/>
</dbReference>
<keyword evidence="3" id="KW-1185">Reference proteome</keyword>
<name>A0ABX7VTH8_9BACI</name>
<sequence length="52" mass="5685">MAKLDSAKSFEAEKEHAGKTEPKLNGTLLSVMLVGGFIILSWIGVYALYLSR</sequence>
<evidence type="ECO:0000313" key="2">
    <source>
        <dbReference type="EMBL" id="QTM98925.1"/>
    </source>
</evidence>
<organism evidence="2 3">
    <name type="scientific">Sediminibacillus dalangtanensis</name>
    <dbReference type="NCBI Taxonomy" id="2729421"/>
    <lineage>
        <taxon>Bacteria</taxon>
        <taxon>Bacillati</taxon>
        <taxon>Bacillota</taxon>
        <taxon>Bacilli</taxon>
        <taxon>Bacillales</taxon>
        <taxon>Bacillaceae</taxon>
        <taxon>Sediminibacillus</taxon>
    </lineage>
</organism>
<gene>
    <name evidence="2" type="ORF">ERJ70_06180</name>
</gene>
<proteinExistence type="predicted"/>
<evidence type="ECO:0000313" key="3">
    <source>
        <dbReference type="Proteomes" id="UP000665043"/>
    </source>
</evidence>
<keyword evidence="1" id="KW-1133">Transmembrane helix</keyword>
<keyword evidence="1" id="KW-0812">Transmembrane</keyword>
<evidence type="ECO:0000256" key="1">
    <source>
        <dbReference type="SAM" id="Phobius"/>
    </source>
</evidence>
<protein>
    <submittedName>
        <fullName evidence="2">Cytochrome c oxidase subunit 2A</fullName>
    </submittedName>
</protein>
<dbReference type="EMBL" id="CP046956">
    <property type="protein sequence ID" value="QTM98925.1"/>
    <property type="molecule type" value="Genomic_DNA"/>
</dbReference>